<feature type="compositionally biased region" description="Low complexity" evidence="1">
    <location>
        <begin position="444"/>
        <end position="457"/>
    </location>
</feature>
<keyword evidence="3" id="KW-1185">Reference proteome</keyword>
<protein>
    <submittedName>
        <fullName evidence="2">Uncharacterized protein</fullName>
    </submittedName>
</protein>
<dbReference type="EMBL" id="MU004197">
    <property type="protein sequence ID" value="KAF2490260.1"/>
    <property type="molecule type" value="Genomic_DNA"/>
</dbReference>
<dbReference type="AlphaFoldDB" id="A0A6A6QE16"/>
<feature type="compositionally biased region" description="Basic residues" evidence="1">
    <location>
        <begin position="981"/>
        <end position="997"/>
    </location>
</feature>
<feature type="region of interest" description="Disordered" evidence="1">
    <location>
        <begin position="431"/>
        <end position="483"/>
    </location>
</feature>
<dbReference type="OrthoDB" id="10519770at2759"/>
<organism evidence="2 3">
    <name type="scientific">Lophium mytilinum</name>
    <dbReference type="NCBI Taxonomy" id="390894"/>
    <lineage>
        <taxon>Eukaryota</taxon>
        <taxon>Fungi</taxon>
        <taxon>Dikarya</taxon>
        <taxon>Ascomycota</taxon>
        <taxon>Pezizomycotina</taxon>
        <taxon>Dothideomycetes</taxon>
        <taxon>Pleosporomycetidae</taxon>
        <taxon>Mytilinidiales</taxon>
        <taxon>Mytilinidiaceae</taxon>
        <taxon>Lophium</taxon>
    </lineage>
</organism>
<dbReference type="Proteomes" id="UP000799750">
    <property type="component" value="Unassembled WGS sequence"/>
</dbReference>
<feature type="region of interest" description="Disordered" evidence="1">
    <location>
        <begin position="648"/>
        <end position="698"/>
    </location>
</feature>
<feature type="compositionally biased region" description="Low complexity" evidence="1">
    <location>
        <begin position="806"/>
        <end position="820"/>
    </location>
</feature>
<gene>
    <name evidence="2" type="ORF">BU16DRAFT_585529</name>
</gene>
<evidence type="ECO:0000313" key="3">
    <source>
        <dbReference type="Proteomes" id="UP000799750"/>
    </source>
</evidence>
<feature type="compositionally biased region" description="Basic and acidic residues" evidence="1">
    <location>
        <begin position="860"/>
        <end position="877"/>
    </location>
</feature>
<feature type="compositionally biased region" description="Basic and acidic residues" evidence="1">
    <location>
        <begin position="833"/>
        <end position="842"/>
    </location>
</feature>
<accession>A0A6A6QE16</accession>
<feature type="compositionally biased region" description="Low complexity" evidence="1">
    <location>
        <begin position="1085"/>
        <end position="1094"/>
    </location>
</feature>
<feature type="region of interest" description="Disordered" evidence="1">
    <location>
        <begin position="607"/>
        <end position="628"/>
    </location>
</feature>
<proteinExistence type="predicted"/>
<feature type="compositionally biased region" description="Basic and acidic residues" evidence="1">
    <location>
        <begin position="280"/>
        <end position="292"/>
    </location>
</feature>
<feature type="region of interest" description="Disordered" evidence="1">
    <location>
        <begin position="715"/>
        <end position="997"/>
    </location>
</feature>
<feature type="compositionally biased region" description="Polar residues" evidence="1">
    <location>
        <begin position="821"/>
        <end position="832"/>
    </location>
</feature>
<name>A0A6A6QE16_9PEZI</name>
<evidence type="ECO:0000256" key="1">
    <source>
        <dbReference type="SAM" id="MobiDB-lite"/>
    </source>
</evidence>
<feature type="region of interest" description="Disordered" evidence="1">
    <location>
        <begin position="1062"/>
        <end position="1111"/>
    </location>
</feature>
<feature type="compositionally biased region" description="Basic and acidic residues" evidence="1">
    <location>
        <begin position="609"/>
        <end position="620"/>
    </location>
</feature>
<feature type="compositionally biased region" description="Acidic residues" evidence="1">
    <location>
        <begin position="1095"/>
        <end position="1111"/>
    </location>
</feature>
<reference evidence="2" key="1">
    <citation type="journal article" date="2020" name="Stud. Mycol.">
        <title>101 Dothideomycetes genomes: a test case for predicting lifestyles and emergence of pathogens.</title>
        <authorList>
            <person name="Haridas S."/>
            <person name="Albert R."/>
            <person name="Binder M."/>
            <person name="Bloem J."/>
            <person name="Labutti K."/>
            <person name="Salamov A."/>
            <person name="Andreopoulos B."/>
            <person name="Baker S."/>
            <person name="Barry K."/>
            <person name="Bills G."/>
            <person name="Bluhm B."/>
            <person name="Cannon C."/>
            <person name="Castanera R."/>
            <person name="Culley D."/>
            <person name="Daum C."/>
            <person name="Ezra D."/>
            <person name="Gonzalez J."/>
            <person name="Henrissat B."/>
            <person name="Kuo A."/>
            <person name="Liang C."/>
            <person name="Lipzen A."/>
            <person name="Lutzoni F."/>
            <person name="Magnuson J."/>
            <person name="Mondo S."/>
            <person name="Nolan M."/>
            <person name="Ohm R."/>
            <person name="Pangilinan J."/>
            <person name="Park H.-J."/>
            <person name="Ramirez L."/>
            <person name="Alfaro M."/>
            <person name="Sun H."/>
            <person name="Tritt A."/>
            <person name="Yoshinaga Y."/>
            <person name="Zwiers L.-H."/>
            <person name="Turgeon B."/>
            <person name="Goodwin S."/>
            <person name="Spatafora J."/>
            <person name="Crous P."/>
            <person name="Grigoriev I."/>
        </authorList>
    </citation>
    <scope>NUCLEOTIDE SEQUENCE</scope>
    <source>
        <strain evidence="2">CBS 269.34</strain>
    </source>
</reference>
<feature type="compositionally biased region" description="Polar residues" evidence="1">
    <location>
        <begin position="294"/>
        <end position="316"/>
    </location>
</feature>
<feature type="compositionally biased region" description="Polar residues" evidence="1">
    <location>
        <begin position="654"/>
        <end position="691"/>
    </location>
</feature>
<evidence type="ECO:0000313" key="2">
    <source>
        <dbReference type="EMBL" id="KAF2490260.1"/>
    </source>
</evidence>
<feature type="region of interest" description="Disordered" evidence="1">
    <location>
        <begin position="259"/>
        <end position="316"/>
    </location>
</feature>
<sequence>MLLSASAEMRQLLGPVPLLSTSTTGCWMRKPYPQAGCITGFTPVEPTPAMLALLSARSVSRPPSPLEAVGVLSSSSSPVSSVISWTAAPFRCALIILAAGVERYLPASLPRCASDFLHSLWLHRQPTPPIAGPAASAKSAPASRRLALVCFLLRSPETVCEPARAEPRLPASISHTAFGLPAPNPPRSRAFLSDLSLGLGFRSHSTSRCRRAVRSPALQVCLVVAVCRRPHQTCLSVFELLKALLRRYLSDLRALSNVMDPPKYTRTSSVKVEHEEDAAGDTHRSSTSRGDHPSSANPGDQDMTTVHGTQPAPNNGAAQEVPFILVTSEDDQNIPVPNAAQAPTFGAEGEVPYVMTANYGHGPNVTFAYDQGNRPLLHPQTAQYANAAQYGNAAQFGNAARYRNAPTWAVDSLRQSEYGYGTSGDGLTVNPMDIFKDGNHSPTNSNSSNNGQRATPTLLPPFESPPSSRRRRRLAASNDATTEELASMLRSRRQEAAEDSSGLDFYRTGNDAPSSSDFASAFEFRQIDTNEVATSGLMTALGFDSTTATYQNPSDVLADFDFDNVTGTGNDLNLNDFAFADSIAPNTAGQDSDDFLAELGVFGNASSTGRDRTDSFDRSNRNNLGQGLSDLSSSFGYGDYGNTGFGSSGLMPHSDSNTTGRTQSDQTASLDMTNYDYHTNTGRQASNTTSGFGLGGTRPSASDASAFSIFARTAAQPSRNAARGPDTNWQDARGLGGRPYDPIFPPSDSARRPYTLSTGLPDLSAYRRSPASRGLSIQPPTNPYTSTGNLRNAYLLPSAGAGTATQSNQRPSSSASRPSSTGQAPSHNLDNSRQFHDQRDFFQDGPGIPRGSAFDPFTVNEREAPEPAWHQDLEAPHPMEQCQGRTLEDLAPAPPGRRRTFREALGEPEEEEAGGSDFYVYKDPESDDEYVPPTKAKKQKKTAQPPKPKPAKSSSNKEKKSCKPAPAASLKKEEDDDKSPKGPRKLPMNRKMRAPRGKLMRPNQDFWEKCCLGFEYEWRARHGIVPYGDIAEHVDSYCTGNGLQQALWKLRRKRLAANLAVPPAPPQTRRGLLAGPARGRRVPSASAPAPATVAEVEDEEEEEDTESEEEE</sequence>